<reference evidence="4" key="2">
    <citation type="submission" date="2021-11" db="EMBL/GenBank/DDBJ databases">
        <authorList>
            <consortium name="Genoscope - CEA"/>
            <person name="William W."/>
        </authorList>
    </citation>
    <scope>NUCLEOTIDE SEQUENCE</scope>
</reference>
<dbReference type="Gene3D" id="3.60.10.10">
    <property type="entry name" value="Endonuclease/exonuclease/phosphatase"/>
    <property type="match status" value="1"/>
</dbReference>
<protein>
    <recommendedName>
        <fullName evidence="2">Endonuclease/exonuclease/phosphatase domain-containing protein</fullName>
    </recommendedName>
</protein>
<name>A0A7S4A6Q3_9STRA</name>
<evidence type="ECO:0000259" key="2">
    <source>
        <dbReference type="Pfam" id="PF03372"/>
    </source>
</evidence>
<dbReference type="SUPFAM" id="SSF56219">
    <property type="entry name" value="DNase I-like"/>
    <property type="match status" value="1"/>
</dbReference>
<dbReference type="Pfam" id="PF03372">
    <property type="entry name" value="Exo_endo_phos"/>
    <property type="match status" value="1"/>
</dbReference>
<feature type="region of interest" description="Disordered" evidence="1">
    <location>
        <begin position="1"/>
        <end position="42"/>
    </location>
</feature>
<evidence type="ECO:0000313" key="4">
    <source>
        <dbReference type="EMBL" id="CAH0377209.1"/>
    </source>
</evidence>
<sequence>MAEVVDLTAINSDDEPQRAAPTIDLTKDSDDEPPVKRARRDETAADGPIKIVAWNASGVTHKSGKNRDKLARLVQRIGRVDAIVVAECTVKRGEEAAARALLPGYDCYITHVQETTPREHRGAGVAFYIRRDSVLARNGRLLPSAPWDRLGMVGQYSCDVGVIVGAYLPTPTNKNQDAALREALDDEYPLLVKSHGHRLLCFCGDLNATLSKTLDSTKWFGGPRYTVSRTTLENCINNLHLVDVVRNRWPATAKYTAFQSRFDDKKQKMVYWRARPDYVLVPQGRASRVEDVVVPDGEQWVRHIPAPASQPKRYEGERYISVDKEGTLCGSDHVPIVVTMRLS</sequence>
<reference evidence="3" key="1">
    <citation type="submission" date="2021-01" db="EMBL/GenBank/DDBJ databases">
        <authorList>
            <person name="Corre E."/>
            <person name="Pelletier E."/>
            <person name="Niang G."/>
            <person name="Scheremetjew M."/>
            <person name="Finn R."/>
            <person name="Kale V."/>
            <person name="Holt S."/>
            <person name="Cochrane G."/>
            <person name="Meng A."/>
            <person name="Brown T."/>
            <person name="Cohen L."/>
        </authorList>
    </citation>
    <scope>NUCLEOTIDE SEQUENCE</scope>
    <source>
        <strain evidence="3">CCMP1756</strain>
    </source>
</reference>
<dbReference type="InterPro" id="IPR005135">
    <property type="entry name" value="Endo/exonuclease/phosphatase"/>
</dbReference>
<dbReference type="EMBL" id="CAKKNE010000005">
    <property type="protein sequence ID" value="CAH0377209.1"/>
    <property type="molecule type" value="Genomic_DNA"/>
</dbReference>
<keyword evidence="5" id="KW-1185">Reference proteome</keyword>
<dbReference type="AlphaFoldDB" id="A0A7S4A6Q3"/>
<evidence type="ECO:0000313" key="3">
    <source>
        <dbReference type="EMBL" id="CAE0704848.1"/>
    </source>
</evidence>
<feature type="domain" description="Endonuclease/exonuclease/phosphatase" evidence="2">
    <location>
        <begin position="53"/>
        <end position="333"/>
    </location>
</feature>
<gene>
    <name evidence="3" type="ORF">PCAL00307_LOCUS20296</name>
    <name evidence="4" type="ORF">PECAL_5P17800</name>
</gene>
<dbReference type="EMBL" id="HBIW01023554">
    <property type="protein sequence ID" value="CAE0704848.1"/>
    <property type="molecule type" value="Transcribed_RNA"/>
</dbReference>
<evidence type="ECO:0000256" key="1">
    <source>
        <dbReference type="SAM" id="MobiDB-lite"/>
    </source>
</evidence>
<evidence type="ECO:0000313" key="5">
    <source>
        <dbReference type="Proteomes" id="UP000789595"/>
    </source>
</evidence>
<feature type="compositionally biased region" description="Basic and acidic residues" evidence="1">
    <location>
        <begin position="25"/>
        <end position="42"/>
    </location>
</feature>
<accession>A0A7S4A6Q3</accession>
<dbReference type="Proteomes" id="UP000789595">
    <property type="component" value="Unassembled WGS sequence"/>
</dbReference>
<dbReference type="GO" id="GO:0003824">
    <property type="term" value="F:catalytic activity"/>
    <property type="evidence" value="ECO:0007669"/>
    <property type="project" value="InterPro"/>
</dbReference>
<proteinExistence type="predicted"/>
<organism evidence="3">
    <name type="scientific">Pelagomonas calceolata</name>
    <dbReference type="NCBI Taxonomy" id="35677"/>
    <lineage>
        <taxon>Eukaryota</taxon>
        <taxon>Sar</taxon>
        <taxon>Stramenopiles</taxon>
        <taxon>Ochrophyta</taxon>
        <taxon>Pelagophyceae</taxon>
        <taxon>Pelagomonadales</taxon>
        <taxon>Pelagomonadaceae</taxon>
        <taxon>Pelagomonas</taxon>
    </lineage>
</organism>
<dbReference type="InterPro" id="IPR036691">
    <property type="entry name" value="Endo/exonu/phosph_ase_sf"/>
</dbReference>